<dbReference type="InterPro" id="IPR001249">
    <property type="entry name" value="AcCoA_biotinCC"/>
</dbReference>
<keyword evidence="6 9" id="KW-0443">Lipid metabolism</keyword>
<keyword evidence="8 9" id="KW-0092">Biotin</keyword>
<dbReference type="CDD" id="cd06850">
    <property type="entry name" value="biotinyl_domain"/>
    <property type="match status" value="1"/>
</dbReference>
<dbReference type="EMBL" id="QDDR01000002">
    <property type="protein sequence ID" value="PVE48560.1"/>
    <property type="molecule type" value="Genomic_DNA"/>
</dbReference>
<keyword evidence="12" id="KW-1185">Reference proteome</keyword>
<dbReference type="GO" id="GO:0009317">
    <property type="term" value="C:acetyl-CoA carboxylase complex"/>
    <property type="evidence" value="ECO:0007669"/>
    <property type="project" value="InterPro"/>
</dbReference>
<evidence type="ECO:0000256" key="1">
    <source>
        <dbReference type="ARBA" id="ARBA00003761"/>
    </source>
</evidence>
<evidence type="ECO:0000259" key="10">
    <source>
        <dbReference type="PROSITE" id="PS50968"/>
    </source>
</evidence>
<keyword evidence="7 9" id="KW-0275">Fatty acid biosynthesis</keyword>
<dbReference type="RefSeq" id="WP_107750552.1">
    <property type="nucleotide sequence ID" value="NZ_QBKF01000002.1"/>
</dbReference>
<evidence type="ECO:0000313" key="11">
    <source>
        <dbReference type="EMBL" id="PVE48560.1"/>
    </source>
</evidence>
<evidence type="ECO:0000256" key="7">
    <source>
        <dbReference type="ARBA" id="ARBA00023160"/>
    </source>
</evidence>
<dbReference type="PANTHER" id="PTHR45266:SF3">
    <property type="entry name" value="OXALOACETATE DECARBOXYLASE ALPHA CHAIN"/>
    <property type="match status" value="1"/>
</dbReference>
<reference evidence="11 12" key="1">
    <citation type="journal article" date="2011" name="Syst. Appl. Microbiol.">
        <title>Defluviimonas denitrificans gen. nov., sp. nov., and Pararhodobacter aggregans gen. nov., sp. nov., non-phototrophic Rhodobacteraceae from the biofilter of a marine aquaculture.</title>
        <authorList>
            <person name="Foesel B.U."/>
            <person name="Drake H.L."/>
            <person name="Schramm A."/>
        </authorList>
    </citation>
    <scope>NUCLEOTIDE SEQUENCE [LARGE SCALE GENOMIC DNA]</scope>
    <source>
        <strain evidence="11 12">D1-19</strain>
    </source>
</reference>
<evidence type="ECO:0000256" key="2">
    <source>
        <dbReference type="ARBA" id="ARBA00005194"/>
    </source>
</evidence>
<keyword evidence="4 9" id="KW-0444">Lipid biosynthesis</keyword>
<keyword evidence="11" id="KW-0436">Ligase</keyword>
<dbReference type="PROSITE" id="PS00188">
    <property type="entry name" value="BIOTIN"/>
    <property type="match status" value="1"/>
</dbReference>
<keyword evidence="5 9" id="KW-0276">Fatty acid metabolism</keyword>
<dbReference type="Proteomes" id="UP000244810">
    <property type="component" value="Unassembled WGS sequence"/>
</dbReference>
<feature type="domain" description="Lipoyl-binding" evidence="10">
    <location>
        <begin position="82"/>
        <end position="158"/>
    </location>
</feature>
<accession>A0A2T7UUW5</accession>
<evidence type="ECO:0000256" key="5">
    <source>
        <dbReference type="ARBA" id="ARBA00022832"/>
    </source>
</evidence>
<dbReference type="OrthoDB" id="5297413at2"/>
<evidence type="ECO:0000256" key="9">
    <source>
        <dbReference type="RuleBase" id="RU364072"/>
    </source>
</evidence>
<dbReference type="InterPro" id="IPR001882">
    <property type="entry name" value="Biotin_BS"/>
</dbReference>
<comment type="pathway">
    <text evidence="2 9">Lipid metabolism; fatty acid biosynthesis.</text>
</comment>
<proteinExistence type="predicted"/>
<evidence type="ECO:0000256" key="3">
    <source>
        <dbReference type="ARBA" id="ARBA00017562"/>
    </source>
</evidence>
<evidence type="ECO:0000256" key="4">
    <source>
        <dbReference type="ARBA" id="ARBA00022516"/>
    </source>
</evidence>
<dbReference type="PANTHER" id="PTHR45266">
    <property type="entry name" value="OXALOACETATE DECARBOXYLASE ALPHA CHAIN"/>
    <property type="match status" value="1"/>
</dbReference>
<dbReference type="Gene3D" id="2.40.50.100">
    <property type="match status" value="1"/>
</dbReference>
<name>A0A2T7UUW5_9RHOB</name>
<dbReference type="GO" id="GO:0006633">
    <property type="term" value="P:fatty acid biosynthetic process"/>
    <property type="evidence" value="ECO:0007669"/>
    <property type="project" value="UniProtKB-UniPathway"/>
</dbReference>
<dbReference type="PRINTS" id="PR01071">
    <property type="entry name" value="ACOABIOTINCC"/>
</dbReference>
<evidence type="ECO:0000313" key="12">
    <source>
        <dbReference type="Proteomes" id="UP000244810"/>
    </source>
</evidence>
<evidence type="ECO:0000256" key="8">
    <source>
        <dbReference type="ARBA" id="ARBA00023267"/>
    </source>
</evidence>
<dbReference type="Pfam" id="PF00364">
    <property type="entry name" value="Biotin_lipoyl"/>
    <property type="match status" value="1"/>
</dbReference>
<dbReference type="SUPFAM" id="SSF51230">
    <property type="entry name" value="Single hybrid motif"/>
    <property type="match status" value="1"/>
</dbReference>
<organism evidence="11 12">
    <name type="scientific">Pararhodobacter aggregans</name>
    <dbReference type="NCBI Taxonomy" id="404875"/>
    <lineage>
        <taxon>Bacteria</taxon>
        <taxon>Pseudomonadati</taxon>
        <taxon>Pseudomonadota</taxon>
        <taxon>Alphaproteobacteria</taxon>
        <taxon>Rhodobacterales</taxon>
        <taxon>Paracoccaceae</taxon>
        <taxon>Pararhodobacter</taxon>
    </lineage>
</organism>
<dbReference type="InterPro" id="IPR011053">
    <property type="entry name" value="Single_hybrid_motif"/>
</dbReference>
<comment type="function">
    <text evidence="1 9">This protein is a component of the acetyl coenzyme A carboxylase complex; first, biotin carboxylase catalyzes the carboxylation of the carrier protein and then the transcarboxylase transfers the carboxyl group to form malonyl-CoA.</text>
</comment>
<gene>
    <name evidence="11" type="ORF">DDE23_05765</name>
</gene>
<dbReference type="AlphaFoldDB" id="A0A2T7UUW5"/>
<sequence length="160" mass="16653">MAGTADFLTDADLTRIERLMEALDRSGVDYMKVDFGELQLTLGKGAPLAPRTPPVSAPAPAPAAAVRAAPAPAPAPAPTASGEVIAAPLMGRYYAKPEQGAAPFVQVGDMVTKDTTICLIEVMKTFTSVPAGMAGRVVEVLVADEAVVEYGQPLFRIEKA</sequence>
<dbReference type="UniPathway" id="UPA00094"/>
<dbReference type="GO" id="GO:0003989">
    <property type="term" value="F:acetyl-CoA carboxylase activity"/>
    <property type="evidence" value="ECO:0007669"/>
    <property type="project" value="InterPro"/>
</dbReference>
<evidence type="ECO:0000256" key="6">
    <source>
        <dbReference type="ARBA" id="ARBA00023098"/>
    </source>
</evidence>
<dbReference type="InterPro" id="IPR050709">
    <property type="entry name" value="Biotin_Carboxyl_Carrier/Decarb"/>
</dbReference>
<dbReference type="PROSITE" id="PS50968">
    <property type="entry name" value="BIOTINYL_LIPOYL"/>
    <property type="match status" value="1"/>
</dbReference>
<dbReference type="InterPro" id="IPR000089">
    <property type="entry name" value="Biotin_lipoyl"/>
</dbReference>
<protein>
    <recommendedName>
        <fullName evidence="3 9">Biotin carboxyl carrier protein of acetyl-CoA carboxylase</fullName>
    </recommendedName>
</protein>
<comment type="caution">
    <text evidence="11">The sequence shown here is derived from an EMBL/GenBank/DDBJ whole genome shotgun (WGS) entry which is preliminary data.</text>
</comment>